<sequence length="1028" mass="114582">METVIRFCVNRPVTTAMIWSALCIFGFISLQKLKLNLLPELEYPKVSVLTSYQNASPEEIENLITKPLTDAVGTVPGIEKIYSESSEGTSVITVQFSNRTKVDFAIIEMRERIDLVRDILPQDSSRPIVTRFDPSKASFQEIVFFPRGDSDPKELRGFIEENIKVHLERIEGLASVQLSGGFKKEVKIKIDSEKMNAYALSPLDIKRAIIATNINVPAGSLPVGNKDLLIRTVGEFNSIDDLKNSVVGANQQGVPIPLSAFSEVEEGFKERTGVARYNGKDCVIVYLFKEPGRNSVEISNEVRKNLNLIGEKFGKEISANIVYDESKFIKDSVSGVSGSLISGALLAFLVLVFLLRNVKSPIILLIVIPASLLTTFLFFYLFDISLNMMSLGGLALGIGMLFDTSNVIFAAIERNIDKGKSIEQSSVNGTLEVTSSVISATLTTVIVFLPIIFLKSVIGIVFSEMALAITISLITSLISSITIIPMLSSILYDKKIEIPFLERVVFRYSEELNDKLLQVYEKNLNRYIDNPRKLILVIVVLLVISLQFLWIVPKEFIPNVDTEEFLIHITLENGTKLESTSEWVGKLENIILQTQKAESIISQIGYEEEQIAGKQGGNFGTNRAKMRILLKENSSIPTSEYIESLRKKIPKSENVRVTFENSGDIISSLVSSNSNKLILEIQGEDLKILSELGTNVRHKLERIQGLNDIKESINDSSTEYSLNFDSIKYNNSNLNNEYLSTYLRLANNGATITRIKLNEKDADVRMSFRKQDVNSLDKIMNMKIRTPEGGLVQISQIGKIEEKTGPSTIMRSGNARVNLVTADIERNGINDSIAKVEAIIKNTAPPEGYKIQFSGEKENIEESFDDLTFTFILATILIFMLLASQFESLKYSLIMICTIPLIFIGLFPALFLFGKSLNVSSFMGMVLLLGVVVDNATLYYEYVNILSKGKSSLKKIIVDSGKIVLKPILMNNGTTILGLLPVMLELQKGTEFQSPMAVVVIFGLFASFFFSLYLIPLLFYYLLKESRS</sequence>
<feature type="transmembrane region" description="Helical" evidence="1">
    <location>
        <begin position="433"/>
        <end position="453"/>
    </location>
</feature>
<proteinExistence type="predicted"/>
<feature type="transmembrane region" description="Helical" evidence="1">
    <location>
        <begin position="891"/>
        <end position="913"/>
    </location>
</feature>
<dbReference type="PRINTS" id="PR00702">
    <property type="entry name" value="ACRIFLAVINRP"/>
</dbReference>
<feature type="transmembrane region" description="Helical" evidence="1">
    <location>
        <begin position="12"/>
        <end position="30"/>
    </location>
</feature>
<feature type="transmembrane region" description="Helical" evidence="1">
    <location>
        <begin position="963"/>
        <end position="984"/>
    </location>
</feature>
<name>A0ABX9M0A6_9LEPT</name>
<feature type="transmembrane region" description="Helical" evidence="1">
    <location>
        <begin position="362"/>
        <end position="382"/>
    </location>
</feature>
<dbReference type="RefSeq" id="WP_118956906.1">
    <property type="nucleotide sequence ID" value="NZ_QHCR01000007.1"/>
</dbReference>
<dbReference type="SUPFAM" id="SSF82693">
    <property type="entry name" value="Multidrug efflux transporter AcrB pore domain, PN1, PN2, PC1 and PC2 subdomains"/>
    <property type="match status" value="3"/>
</dbReference>
<dbReference type="Pfam" id="PF00873">
    <property type="entry name" value="ACR_tran"/>
    <property type="match status" value="1"/>
</dbReference>
<dbReference type="PANTHER" id="PTHR32063">
    <property type="match status" value="1"/>
</dbReference>
<feature type="transmembrane region" description="Helical" evidence="1">
    <location>
        <begin position="996"/>
        <end position="1023"/>
    </location>
</feature>
<feature type="transmembrane region" description="Helical" evidence="1">
    <location>
        <begin position="867"/>
        <end position="884"/>
    </location>
</feature>
<evidence type="ECO:0000256" key="1">
    <source>
        <dbReference type="SAM" id="Phobius"/>
    </source>
</evidence>
<dbReference type="SUPFAM" id="SSF82714">
    <property type="entry name" value="Multidrug efflux transporter AcrB TolC docking domain, DN and DC subdomains"/>
    <property type="match status" value="2"/>
</dbReference>
<feature type="transmembrane region" description="Helical" evidence="1">
    <location>
        <begin position="388"/>
        <end position="412"/>
    </location>
</feature>
<accession>A0ABX9M0A6</accession>
<keyword evidence="1" id="KW-0472">Membrane</keyword>
<comment type="caution">
    <text evidence="2">The sequence shown here is derived from an EMBL/GenBank/DDBJ whole genome shotgun (WGS) entry which is preliminary data.</text>
</comment>
<feature type="transmembrane region" description="Helical" evidence="1">
    <location>
        <begin position="534"/>
        <end position="552"/>
    </location>
</feature>
<dbReference type="InterPro" id="IPR027463">
    <property type="entry name" value="AcrB_DN_DC_subdom"/>
</dbReference>
<keyword evidence="1" id="KW-0812">Transmembrane</keyword>
<evidence type="ECO:0000313" key="3">
    <source>
        <dbReference type="Proteomes" id="UP000285569"/>
    </source>
</evidence>
<organism evidence="2 3">
    <name type="scientific">Leptospira yasudae</name>
    <dbReference type="NCBI Taxonomy" id="2202201"/>
    <lineage>
        <taxon>Bacteria</taxon>
        <taxon>Pseudomonadati</taxon>
        <taxon>Spirochaetota</taxon>
        <taxon>Spirochaetia</taxon>
        <taxon>Leptospirales</taxon>
        <taxon>Leptospiraceae</taxon>
        <taxon>Leptospira</taxon>
    </lineage>
</organism>
<gene>
    <name evidence="2" type="ORF">DLM77_15205</name>
</gene>
<dbReference type="PANTHER" id="PTHR32063:SF0">
    <property type="entry name" value="SWARMING MOTILITY PROTEIN SWRC"/>
    <property type="match status" value="1"/>
</dbReference>
<evidence type="ECO:0000313" key="2">
    <source>
        <dbReference type="EMBL" id="RHX78457.1"/>
    </source>
</evidence>
<dbReference type="Gene3D" id="3.30.2090.10">
    <property type="entry name" value="Multidrug efflux transporter AcrB TolC docking domain, DN and DC subdomains"/>
    <property type="match status" value="2"/>
</dbReference>
<feature type="transmembrane region" description="Helical" evidence="1">
    <location>
        <begin position="336"/>
        <end position="355"/>
    </location>
</feature>
<keyword evidence="3" id="KW-1185">Reference proteome</keyword>
<dbReference type="Gene3D" id="3.30.70.1430">
    <property type="entry name" value="Multidrug efflux transporter AcrB pore domain"/>
    <property type="match status" value="2"/>
</dbReference>
<dbReference type="EMBL" id="QHCR01000007">
    <property type="protein sequence ID" value="RHX78457.1"/>
    <property type="molecule type" value="Genomic_DNA"/>
</dbReference>
<dbReference type="SUPFAM" id="SSF82866">
    <property type="entry name" value="Multidrug efflux transporter AcrB transmembrane domain"/>
    <property type="match status" value="2"/>
</dbReference>
<dbReference type="Gene3D" id="1.20.1640.10">
    <property type="entry name" value="Multidrug efflux transporter AcrB transmembrane domain"/>
    <property type="match status" value="2"/>
</dbReference>
<feature type="transmembrane region" description="Helical" evidence="1">
    <location>
        <begin position="465"/>
        <end position="487"/>
    </location>
</feature>
<dbReference type="Gene3D" id="3.30.70.1440">
    <property type="entry name" value="Multidrug efflux transporter AcrB pore domain"/>
    <property type="match status" value="1"/>
</dbReference>
<dbReference type="Proteomes" id="UP000285569">
    <property type="component" value="Unassembled WGS sequence"/>
</dbReference>
<protein>
    <submittedName>
        <fullName evidence="2">Acriflavin resistance protein</fullName>
    </submittedName>
</protein>
<dbReference type="Gene3D" id="3.30.70.1320">
    <property type="entry name" value="Multidrug efflux transporter AcrB pore domain like"/>
    <property type="match status" value="1"/>
</dbReference>
<reference evidence="2 3" key="2">
    <citation type="journal article" date="2020" name="Int. J. Syst. Evol. Microbiol.">
        <title>Leptospira yasudae sp. nov. and Leptospira stimsonii sp. nov., two new species of the pathogenic group isolated from environmental sources.</title>
        <authorList>
            <person name="Casanovas-Massana A."/>
            <person name="Hamond C."/>
            <person name="Santos L.A."/>
            <person name="de Oliveira D."/>
            <person name="Hacker K.P."/>
            <person name="Balassiano I."/>
            <person name="Costa F."/>
            <person name="Medeiros M.A."/>
            <person name="Reis M.G."/>
            <person name="Ko A.I."/>
            <person name="Wunder E.A."/>
        </authorList>
    </citation>
    <scope>NUCLEOTIDE SEQUENCE [LARGE SCALE GENOMIC DNA]</scope>
    <source>
        <strain evidence="2 3">B21</strain>
    </source>
</reference>
<keyword evidence="1" id="KW-1133">Transmembrane helix</keyword>
<feature type="transmembrane region" description="Helical" evidence="1">
    <location>
        <begin position="919"/>
        <end position="942"/>
    </location>
</feature>
<reference evidence="3" key="1">
    <citation type="submission" date="2018-05" db="EMBL/GenBank/DDBJ databases">
        <title>Leptospira yasudae sp. nov. and Leptospira stimsonii sp. nov., two pathogenic species of the genus Leptospira isolated from environmental sources.</title>
        <authorList>
            <person name="Casanovas-Massana A."/>
            <person name="Hamond C."/>
            <person name="Santos L.A."/>
            <person name="Hacker K.P."/>
            <person name="Balassiano I."/>
            <person name="Medeiros M.A."/>
            <person name="Reis M.G."/>
            <person name="Ko A.I."/>
            <person name="Wunder E.A."/>
        </authorList>
    </citation>
    <scope>NUCLEOTIDE SEQUENCE [LARGE SCALE GENOMIC DNA]</scope>
    <source>
        <strain evidence="3">B21</strain>
    </source>
</reference>
<dbReference type="InterPro" id="IPR001036">
    <property type="entry name" value="Acrflvin-R"/>
</dbReference>